<dbReference type="InterPro" id="IPR000600">
    <property type="entry name" value="ROK"/>
</dbReference>
<comment type="caution">
    <text evidence="3">The sequence shown here is derived from an EMBL/GenBank/DDBJ whole genome shotgun (WGS) entry which is preliminary data.</text>
</comment>
<evidence type="ECO:0000313" key="4">
    <source>
        <dbReference type="Proteomes" id="UP000649289"/>
    </source>
</evidence>
<accession>A0ABR8MDK1</accession>
<reference evidence="3 4" key="1">
    <citation type="submission" date="2020-09" db="EMBL/GenBank/DDBJ databases">
        <title>novel species in genus Nocardioides.</title>
        <authorList>
            <person name="Zhang G."/>
        </authorList>
    </citation>
    <scope>NUCLEOTIDE SEQUENCE [LARGE SCALE GENOMIC DNA]</scope>
    <source>
        <strain evidence="3 4">19197</strain>
    </source>
</reference>
<dbReference type="InterPro" id="IPR049874">
    <property type="entry name" value="ROK_cs"/>
</dbReference>
<dbReference type="SUPFAM" id="SSF46785">
    <property type="entry name" value="Winged helix' DNA-binding domain"/>
    <property type="match status" value="1"/>
</dbReference>
<name>A0ABR8MDK1_9ACTN</name>
<dbReference type="InterPro" id="IPR036390">
    <property type="entry name" value="WH_DNA-bd_sf"/>
</dbReference>
<dbReference type="InterPro" id="IPR011991">
    <property type="entry name" value="ArsR-like_HTH"/>
</dbReference>
<proteinExistence type="inferred from homology"/>
<dbReference type="PANTHER" id="PTHR18964">
    <property type="entry name" value="ROK (REPRESSOR, ORF, KINASE) FAMILY"/>
    <property type="match status" value="1"/>
</dbReference>
<gene>
    <name evidence="3" type="ORF">IEZ25_01515</name>
</gene>
<dbReference type="PANTHER" id="PTHR18964:SF173">
    <property type="entry name" value="GLUCOKINASE"/>
    <property type="match status" value="1"/>
</dbReference>
<dbReference type="Gene3D" id="1.10.10.10">
    <property type="entry name" value="Winged helix-like DNA-binding domain superfamily/Winged helix DNA-binding domain"/>
    <property type="match status" value="1"/>
</dbReference>
<feature type="region of interest" description="Disordered" evidence="2">
    <location>
        <begin position="1"/>
        <end position="50"/>
    </location>
</feature>
<dbReference type="Pfam" id="PF00480">
    <property type="entry name" value="ROK"/>
    <property type="match status" value="1"/>
</dbReference>
<comment type="similarity">
    <text evidence="1">Belongs to the ROK (NagC/XylR) family.</text>
</comment>
<dbReference type="Pfam" id="PF13412">
    <property type="entry name" value="HTH_24"/>
    <property type="match status" value="1"/>
</dbReference>
<dbReference type="EMBL" id="JACXYY010000001">
    <property type="protein sequence ID" value="MBD3913276.1"/>
    <property type="molecule type" value="Genomic_DNA"/>
</dbReference>
<dbReference type="PROSITE" id="PS01125">
    <property type="entry name" value="ROK"/>
    <property type="match status" value="1"/>
</dbReference>
<organism evidence="3 4">
    <name type="scientific">Nocardioides hwasunensis</name>
    <dbReference type="NCBI Taxonomy" id="397258"/>
    <lineage>
        <taxon>Bacteria</taxon>
        <taxon>Bacillati</taxon>
        <taxon>Actinomycetota</taxon>
        <taxon>Actinomycetes</taxon>
        <taxon>Propionibacteriales</taxon>
        <taxon>Nocardioidaceae</taxon>
        <taxon>Nocardioides</taxon>
    </lineage>
</organism>
<evidence type="ECO:0000256" key="1">
    <source>
        <dbReference type="ARBA" id="ARBA00006479"/>
    </source>
</evidence>
<protein>
    <submittedName>
        <fullName evidence="3">ROK family transcriptional regulator</fullName>
    </submittedName>
</protein>
<dbReference type="Gene3D" id="3.30.420.40">
    <property type="match status" value="2"/>
</dbReference>
<dbReference type="InterPro" id="IPR036388">
    <property type="entry name" value="WH-like_DNA-bd_sf"/>
</dbReference>
<dbReference type="Proteomes" id="UP000649289">
    <property type="component" value="Unassembled WGS sequence"/>
</dbReference>
<sequence length="429" mass="44504">MHVTRSGAETARVRRCRQVAANSDARPAPAEKSAPVPTPPPSRARGGSLEDLRRANRRLILAHLVSDGPRSRAELSRATGLSATTVSSLVNEMLETGQIRETDRGRPHKGGSGRPPVLVELATPPGGVVGVDVGHGHVRVAAAGPTGDVLAEDVRRFDVDAEGPAALDVAAAMVRETLVGAGLDPDDVHGVGMCVAAPIDREDGVMRTILPRWRGVNPARELEQRLHAPVIVDNDANLGGLAEVRHGAARGHHDVVYVKLSGGIGAGLVLGGRVHRGATGMAGELGHVQVEENGDVCRCGNRGCLETRVSSHRLLAALQPAHDDDLTVARVLKLEEAGDADVRRVLAEAGAAVGRALADLTTSVDPSMIVLGGPLGRSPAVLDGVRGSIDRFAQPATAEAVQVTSGELHDRAEIMGAVTMAVAMVTAGD</sequence>
<dbReference type="SUPFAM" id="SSF53067">
    <property type="entry name" value="Actin-like ATPase domain"/>
    <property type="match status" value="1"/>
</dbReference>
<keyword evidence="4" id="KW-1185">Reference proteome</keyword>
<evidence type="ECO:0000256" key="2">
    <source>
        <dbReference type="SAM" id="MobiDB-lite"/>
    </source>
</evidence>
<dbReference type="CDD" id="cd00090">
    <property type="entry name" value="HTH_ARSR"/>
    <property type="match status" value="1"/>
</dbReference>
<dbReference type="InterPro" id="IPR043129">
    <property type="entry name" value="ATPase_NBD"/>
</dbReference>
<evidence type="ECO:0000313" key="3">
    <source>
        <dbReference type="EMBL" id="MBD3913276.1"/>
    </source>
</evidence>